<dbReference type="Proteomes" id="UP001171620">
    <property type="component" value="Unassembled WGS sequence"/>
</dbReference>
<dbReference type="RefSeq" id="WP_146123431.1">
    <property type="nucleotide sequence ID" value="NZ_JAUJRV010000029.1"/>
</dbReference>
<dbReference type="Pfam" id="PF23899">
    <property type="entry name" value="SU10_portal"/>
    <property type="match status" value="1"/>
</dbReference>
<proteinExistence type="predicted"/>
<evidence type="ECO:0000313" key="4">
    <source>
        <dbReference type="Proteomes" id="UP001171620"/>
    </source>
</evidence>
<evidence type="ECO:0000256" key="1">
    <source>
        <dbReference type="SAM" id="Coils"/>
    </source>
</evidence>
<feature type="compositionally biased region" description="Polar residues" evidence="2">
    <location>
        <begin position="13"/>
        <end position="32"/>
    </location>
</feature>
<reference evidence="3" key="1">
    <citation type="submission" date="2023-07" db="EMBL/GenBank/DDBJ databases">
        <title>A collection of bacterial strains from the Burkholderia cepacia Research Laboratory and Repository.</title>
        <authorList>
            <person name="Lipuma J."/>
            <person name="Spilker T."/>
            <person name="Caverly L."/>
        </authorList>
    </citation>
    <scope>NUCLEOTIDE SEQUENCE</scope>
    <source>
        <strain evidence="3">AU44268</strain>
    </source>
</reference>
<name>A0AAW7T855_BURVI</name>
<organism evidence="3 4">
    <name type="scientific">Burkholderia vietnamiensis</name>
    <dbReference type="NCBI Taxonomy" id="60552"/>
    <lineage>
        <taxon>Bacteria</taxon>
        <taxon>Pseudomonadati</taxon>
        <taxon>Pseudomonadota</taxon>
        <taxon>Betaproteobacteria</taxon>
        <taxon>Burkholderiales</taxon>
        <taxon>Burkholderiaceae</taxon>
        <taxon>Burkholderia</taxon>
        <taxon>Burkholderia cepacia complex</taxon>
    </lineage>
</organism>
<protein>
    <recommendedName>
        <fullName evidence="5">Portal protein</fullName>
    </recommendedName>
</protein>
<evidence type="ECO:0008006" key="5">
    <source>
        <dbReference type="Google" id="ProtNLM"/>
    </source>
</evidence>
<gene>
    <name evidence="3" type="ORF">QZM33_25735</name>
</gene>
<evidence type="ECO:0000313" key="3">
    <source>
        <dbReference type="EMBL" id="MDN7798347.1"/>
    </source>
</evidence>
<feature type="coiled-coil region" evidence="1">
    <location>
        <begin position="761"/>
        <end position="788"/>
    </location>
</feature>
<dbReference type="EMBL" id="JAUJRV010000029">
    <property type="protein sequence ID" value="MDN7798347.1"/>
    <property type="molecule type" value="Genomic_DNA"/>
</dbReference>
<sequence length="903" mass="100443">MANKKTPRPTLPVDNQSNSDGAGQQKDLNGQPIQKKRKSSAIQNLDPNNPLFAKRKDQDETDALVQQMNELLPGVLPQPEQTEIEVSADEVSTDEDGNEVGPMTDEEVIAFLNVFETRSRAYVQDEISIRAAVSNEFYLAQPEGIFTPPLSPGRSNWVDSSVADAINWLLPPLLDVFCGTQNVVEFQARQPQQEKSAALTTAMCNYVFREENTGYKIARTWIHDALMSPGGIIKVYWEPDLTAETTKYYGLTDLQFQLLKEAADAGEFAIIKHRMYANPDFEPLTTIQHGLAIAKAQAVGQQPQLITPQVQQAGQAIQQGANPGQVLQQAAQVQIDPTEPAISVHLHDIVVHEAVDHKNNERGKVKIVNVPLEEFYIDPQARSLEEAHYSAHARRITISDLKAMGFDDDILEEVSNTAYDPEMTRTYLSRKELEGAYAWSYMNNQIDPSMRQVIIVESYVKLDYLQTGIAEWRKIIRCGNTILLNEPCDGNPFIMLVANPLPHLAFGVSVAEQAQNAQLNQTQLMRALVDNVNLGANAQMWAVDGDVNLDDLLDSRPGGIIRVKNAEAVGVLSSGSGDVSSVTTLLELIDTMKQERTGVQKLTQGSDADIINETATGYQAMTERAEQRIKLMAREFAENGFKPLFLRIQKLLAQYQNEMMQIRLNGQTIEADPMDAAHHYDAVVRVGLGTGDKSRELAYLNTILELQEQAIQTSSGMADLFNVHNTIEKLVHAMNFTNVDEFFKKPQSPMPQPPQPQVPPEVQAKIQIEQMQAQNDAQRQERQAQLDAMKIEAQAKSDDQQAMLAHQRELAKLQMQQKIELEKLYLQAAIQREAAALKAMVDPAAEAAMFNETFQSTTDSMNAALTKINLHASGEYDNFLNQVISAPEPDASQQNNQNPYTGV</sequence>
<dbReference type="AlphaFoldDB" id="A0AAW7T855"/>
<accession>A0AAW7T855</accession>
<feature type="region of interest" description="Disordered" evidence="2">
    <location>
        <begin position="1"/>
        <end position="51"/>
    </location>
</feature>
<keyword evidence="1" id="KW-0175">Coiled coil</keyword>
<dbReference type="InterPro" id="IPR056909">
    <property type="entry name" value="SU10_portal"/>
</dbReference>
<comment type="caution">
    <text evidence="3">The sequence shown here is derived from an EMBL/GenBank/DDBJ whole genome shotgun (WGS) entry which is preliminary data.</text>
</comment>
<evidence type="ECO:0000256" key="2">
    <source>
        <dbReference type="SAM" id="MobiDB-lite"/>
    </source>
</evidence>